<evidence type="ECO:0000313" key="2">
    <source>
        <dbReference type="EMBL" id="KAK4428731.1"/>
    </source>
</evidence>
<reference evidence="2" key="1">
    <citation type="submission" date="2020-06" db="EMBL/GenBank/DDBJ databases">
        <authorList>
            <person name="Li T."/>
            <person name="Hu X."/>
            <person name="Zhang T."/>
            <person name="Song X."/>
            <person name="Zhang H."/>
            <person name="Dai N."/>
            <person name="Sheng W."/>
            <person name="Hou X."/>
            <person name="Wei L."/>
        </authorList>
    </citation>
    <scope>NUCLEOTIDE SEQUENCE</scope>
    <source>
        <strain evidence="2">3651</strain>
        <tissue evidence="2">Leaf</tissue>
    </source>
</reference>
<proteinExistence type="predicted"/>
<feature type="region of interest" description="Disordered" evidence="1">
    <location>
        <begin position="1"/>
        <end position="47"/>
    </location>
</feature>
<gene>
    <name evidence="2" type="ORF">Salat_1173000</name>
</gene>
<reference evidence="2" key="2">
    <citation type="journal article" date="2024" name="Plant">
        <title>Genomic evolution and insights into agronomic trait innovations of Sesamum species.</title>
        <authorList>
            <person name="Miao H."/>
            <person name="Wang L."/>
            <person name="Qu L."/>
            <person name="Liu H."/>
            <person name="Sun Y."/>
            <person name="Le M."/>
            <person name="Wang Q."/>
            <person name="Wei S."/>
            <person name="Zheng Y."/>
            <person name="Lin W."/>
            <person name="Duan Y."/>
            <person name="Cao H."/>
            <person name="Xiong S."/>
            <person name="Wang X."/>
            <person name="Wei L."/>
            <person name="Li C."/>
            <person name="Ma Q."/>
            <person name="Ju M."/>
            <person name="Zhao R."/>
            <person name="Li G."/>
            <person name="Mu C."/>
            <person name="Tian Q."/>
            <person name="Mei H."/>
            <person name="Zhang T."/>
            <person name="Gao T."/>
            <person name="Zhang H."/>
        </authorList>
    </citation>
    <scope>NUCLEOTIDE SEQUENCE</scope>
    <source>
        <strain evidence="2">3651</strain>
    </source>
</reference>
<dbReference type="AlphaFoldDB" id="A0AAE1YF63"/>
<sequence length="125" mass="13742">MDYLILSPPPQRNIHTNQTVTPTPVDDGGDEDSGEASSTTSAHQRKPGGWFYSITTIKEAILHSKQCAAPNKALSNEAATPSPVPSPIPEEHSRLKLPRVPRNPNPSSFGHMELDIFFWFSAFEC</sequence>
<comment type="caution">
    <text evidence="2">The sequence shown here is derived from an EMBL/GenBank/DDBJ whole genome shotgun (WGS) entry which is preliminary data.</text>
</comment>
<feature type="compositionally biased region" description="Polar residues" evidence="1">
    <location>
        <begin position="13"/>
        <end position="22"/>
    </location>
</feature>
<feature type="region of interest" description="Disordered" evidence="1">
    <location>
        <begin position="72"/>
        <end position="106"/>
    </location>
</feature>
<dbReference type="Proteomes" id="UP001293254">
    <property type="component" value="Unassembled WGS sequence"/>
</dbReference>
<name>A0AAE1YF63_9LAMI</name>
<dbReference type="EMBL" id="JACGWO010000004">
    <property type="protein sequence ID" value="KAK4428731.1"/>
    <property type="molecule type" value="Genomic_DNA"/>
</dbReference>
<protein>
    <submittedName>
        <fullName evidence="2">Uncharacterized protein</fullName>
    </submittedName>
</protein>
<keyword evidence="3" id="KW-1185">Reference proteome</keyword>
<evidence type="ECO:0000313" key="3">
    <source>
        <dbReference type="Proteomes" id="UP001293254"/>
    </source>
</evidence>
<evidence type="ECO:0000256" key="1">
    <source>
        <dbReference type="SAM" id="MobiDB-lite"/>
    </source>
</evidence>
<accession>A0AAE1YF63</accession>
<organism evidence="2 3">
    <name type="scientific">Sesamum alatum</name>
    <dbReference type="NCBI Taxonomy" id="300844"/>
    <lineage>
        <taxon>Eukaryota</taxon>
        <taxon>Viridiplantae</taxon>
        <taxon>Streptophyta</taxon>
        <taxon>Embryophyta</taxon>
        <taxon>Tracheophyta</taxon>
        <taxon>Spermatophyta</taxon>
        <taxon>Magnoliopsida</taxon>
        <taxon>eudicotyledons</taxon>
        <taxon>Gunneridae</taxon>
        <taxon>Pentapetalae</taxon>
        <taxon>asterids</taxon>
        <taxon>lamiids</taxon>
        <taxon>Lamiales</taxon>
        <taxon>Pedaliaceae</taxon>
        <taxon>Sesamum</taxon>
    </lineage>
</organism>